<comment type="subcellular location">
    <subcellularLocation>
        <location evidence="1">Nucleus</location>
    </subcellularLocation>
</comment>
<evidence type="ECO:0000313" key="3">
    <source>
        <dbReference type="EMBL" id="KAK3884905.1"/>
    </source>
</evidence>
<evidence type="ECO:0000256" key="2">
    <source>
        <dbReference type="SAM" id="MobiDB-lite"/>
    </source>
</evidence>
<keyword evidence="4" id="KW-1185">Reference proteome</keyword>
<dbReference type="InterPro" id="IPR036388">
    <property type="entry name" value="WH-like_DNA-bd_sf"/>
</dbReference>
<organism evidence="3 4">
    <name type="scientific">Petrolisthes cinctipes</name>
    <name type="common">Flat porcelain crab</name>
    <dbReference type="NCBI Taxonomy" id="88211"/>
    <lineage>
        <taxon>Eukaryota</taxon>
        <taxon>Metazoa</taxon>
        <taxon>Ecdysozoa</taxon>
        <taxon>Arthropoda</taxon>
        <taxon>Crustacea</taxon>
        <taxon>Multicrustacea</taxon>
        <taxon>Malacostraca</taxon>
        <taxon>Eumalacostraca</taxon>
        <taxon>Eucarida</taxon>
        <taxon>Decapoda</taxon>
        <taxon>Pleocyemata</taxon>
        <taxon>Anomura</taxon>
        <taxon>Galatheoidea</taxon>
        <taxon>Porcellanidae</taxon>
        <taxon>Petrolisthes</taxon>
    </lineage>
</organism>
<accession>A0AAE1KX01</accession>
<dbReference type="Pfam" id="PF13551">
    <property type="entry name" value="HTH_29"/>
    <property type="match status" value="1"/>
</dbReference>
<evidence type="ECO:0000256" key="1">
    <source>
        <dbReference type="ARBA" id="ARBA00004123"/>
    </source>
</evidence>
<dbReference type="Gene3D" id="1.10.10.10">
    <property type="entry name" value="Winged helix-like DNA-binding domain superfamily/Winged helix DNA-binding domain"/>
    <property type="match status" value="1"/>
</dbReference>
<sequence>MADTQANAPDVITLRGRIIGMWECGKSSRDIAHMTGVSVRTVNRWINRWREEGSVKTKPRSGRPKVTSRDDVARILDTIHERPKTNTVQLHHTRTMYSCIYTTFNASPMTTLSLTLLIRDLLILYPNRPRLSSWDHQFLTCLPFHSGSTNPVSFQFPPSPRISVPPSRSPRPPSIRANRT</sequence>
<evidence type="ECO:0008006" key="5">
    <source>
        <dbReference type="Google" id="ProtNLM"/>
    </source>
</evidence>
<dbReference type="GO" id="GO:0005634">
    <property type="term" value="C:nucleus"/>
    <property type="evidence" value="ECO:0007669"/>
    <property type="project" value="UniProtKB-SubCell"/>
</dbReference>
<feature type="region of interest" description="Disordered" evidence="2">
    <location>
        <begin position="155"/>
        <end position="180"/>
    </location>
</feature>
<comment type="caution">
    <text evidence="3">The sequence shown here is derived from an EMBL/GenBank/DDBJ whole genome shotgun (WGS) entry which is preliminary data.</text>
</comment>
<dbReference type="InterPro" id="IPR009057">
    <property type="entry name" value="Homeodomain-like_sf"/>
</dbReference>
<gene>
    <name evidence="3" type="ORF">Pcinc_010879</name>
</gene>
<reference evidence="3" key="1">
    <citation type="submission" date="2023-10" db="EMBL/GenBank/DDBJ databases">
        <title>Genome assemblies of two species of porcelain crab, Petrolisthes cinctipes and Petrolisthes manimaculis (Anomura: Porcellanidae).</title>
        <authorList>
            <person name="Angst P."/>
        </authorList>
    </citation>
    <scope>NUCLEOTIDE SEQUENCE</scope>
    <source>
        <strain evidence="3">PB745_01</strain>
        <tissue evidence="3">Gill</tissue>
    </source>
</reference>
<dbReference type="Proteomes" id="UP001286313">
    <property type="component" value="Unassembled WGS sequence"/>
</dbReference>
<dbReference type="EMBL" id="JAWQEG010000837">
    <property type="protein sequence ID" value="KAK3884905.1"/>
    <property type="molecule type" value="Genomic_DNA"/>
</dbReference>
<proteinExistence type="predicted"/>
<name>A0AAE1KX01_PETCI</name>
<protein>
    <recommendedName>
        <fullName evidence="5">Transposase</fullName>
    </recommendedName>
</protein>
<evidence type="ECO:0000313" key="4">
    <source>
        <dbReference type="Proteomes" id="UP001286313"/>
    </source>
</evidence>
<dbReference type="AlphaFoldDB" id="A0AAE1KX01"/>
<dbReference type="SUPFAM" id="SSF46689">
    <property type="entry name" value="Homeodomain-like"/>
    <property type="match status" value="1"/>
</dbReference>